<evidence type="ECO:0000259" key="7">
    <source>
        <dbReference type="PROSITE" id="PS50198"/>
    </source>
</evidence>
<gene>
    <name evidence="8" type="ORF">DCF25_01850</name>
</gene>
<protein>
    <recommendedName>
        <fullName evidence="2">peptidylprolyl isomerase</fullName>
        <ecNumber evidence="2">5.2.1.8</ecNumber>
    </recommendedName>
</protein>
<dbReference type="Gene3D" id="3.10.50.40">
    <property type="match status" value="1"/>
</dbReference>
<keyword evidence="5 6" id="KW-0413">Isomerase</keyword>
<dbReference type="SUPFAM" id="SSF54534">
    <property type="entry name" value="FKBP-like"/>
    <property type="match status" value="1"/>
</dbReference>
<dbReference type="InterPro" id="IPR046357">
    <property type="entry name" value="PPIase_dom_sf"/>
</dbReference>
<evidence type="ECO:0000256" key="2">
    <source>
        <dbReference type="ARBA" id="ARBA00013194"/>
    </source>
</evidence>
<dbReference type="Proteomes" id="UP000249354">
    <property type="component" value="Unassembled WGS sequence"/>
</dbReference>
<dbReference type="PANTHER" id="PTHR47245:SF1">
    <property type="entry name" value="FOLDASE PROTEIN PRSA"/>
    <property type="match status" value="1"/>
</dbReference>
<dbReference type="PROSITE" id="PS50198">
    <property type="entry name" value="PPIC_PPIASE_2"/>
    <property type="match status" value="1"/>
</dbReference>
<name>A0A2W4WFG6_9CYAN</name>
<evidence type="ECO:0000256" key="1">
    <source>
        <dbReference type="ARBA" id="ARBA00000971"/>
    </source>
</evidence>
<proteinExistence type="predicted"/>
<organism evidence="8 9">
    <name type="scientific">Leptolyngbya foveolarum</name>
    <dbReference type="NCBI Taxonomy" id="47253"/>
    <lineage>
        <taxon>Bacteria</taxon>
        <taxon>Bacillati</taxon>
        <taxon>Cyanobacteriota</taxon>
        <taxon>Cyanophyceae</taxon>
        <taxon>Leptolyngbyales</taxon>
        <taxon>Leptolyngbyaceae</taxon>
        <taxon>Leptolyngbya group</taxon>
        <taxon>Leptolyngbya</taxon>
    </lineage>
</organism>
<dbReference type="EMBL" id="QBMC01000006">
    <property type="protein sequence ID" value="PZO22871.1"/>
    <property type="molecule type" value="Genomic_DNA"/>
</dbReference>
<dbReference type="Pfam" id="PF00639">
    <property type="entry name" value="Rotamase"/>
    <property type="match status" value="1"/>
</dbReference>
<evidence type="ECO:0000313" key="8">
    <source>
        <dbReference type="EMBL" id="PZO22871.1"/>
    </source>
</evidence>
<evidence type="ECO:0000256" key="3">
    <source>
        <dbReference type="ARBA" id="ARBA00022729"/>
    </source>
</evidence>
<keyword evidence="4 6" id="KW-0697">Rotamase</keyword>
<reference evidence="8 9" key="2">
    <citation type="submission" date="2018-06" db="EMBL/GenBank/DDBJ databases">
        <title>Metagenomic assembly of (sub)arctic Cyanobacteria and their associated microbiome from non-axenic cultures.</title>
        <authorList>
            <person name="Baurain D."/>
        </authorList>
    </citation>
    <scope>NUCLEOTIDE SEQUENCE [LARGE SCALE GENOMIC DNA]</scope>
    <source>
        <strain evidence="8">ULC129bin1</strain>
    </source>
</reference>
<keyword evidence="3" id="KW-0732">Signal</keyword>
<dbReference type="GO" id="GO:0003755">
    <property type="term" value="F:peptidyl-prolyl cis-trans isomerase activity"/>
    <property type="evidence" value="ECO:0007669"/>
    <property type="project" value="UniProtKB-KW"/>
</dbReference>
<comment type="catalytic activity">
    <reaction evidence="1">
        <text>[protein]-peptidylproline (omega=180) = [protein]-peptidylproline (omega=0)</text>
        <dbReference type="Rhea" id="RHEA:16237"/>
        <dbReference type="Rhea" id="RHEA-COMP:10747"/>
        <dbReference type="Rhea" id="RHEA-COMP:10748"/>
        <dbReference type="ChEBI" id="CHEBI:83833"/>
        <dbReference type="ChEBI" id="CHEBI:83834"/>
        <dbReference type="EC" id="5.2.1.8"/>
    </reaction>
</comment>
<dbReference type="InterPro" id="IPR050245">
    <property type="entry name" value="PrsA_foldase"/>
</dbReference>
<evidence type="ECO:0000256" key="6">
    <source>
        <dbReference type="PROSITE-ProRule" id="PRU00278"/>
    </source>
</evidence>
<evidence type="ECO:0000313" key="9">
    <source>
        <dbReference type="Proteomes" id="UP000249354"/>
    </source>
</evidence>
<dbReference type="AlphaFoldDB" id="A0A2W4WFG6"/>
<feature type="domain" description="PpiC" evidence="7">
    <location>
        <begin position="112"/>
        <end position="204"/>
    </location>
</feature>
<reference evidence="9" key="1">
    <citation type="submission" date="2018-04" db="EMBL/GenBank/DDBJ databases">
        <authorList>
            <person name="Cornet L."/>
        </authorList>
    </citation>
    <scope>NUCLEOTIDE SEQUENCE [LARGE SCALE GENOMIC DNA]</scope>
</reference>
<comment type="caution">
    <text evidence="8">The sequence shown here is derived from an EMBL/GenBank/DDBJ whole genome shotgun (WGS) entry which is preliminary data.</text>
</comment>
<evidence type="ECO:0000256" key="5">
    <source>
        <dbReference type="ARBA" id="ARBA00023235"/>
    </source>
</evidence>
<accession>A0A2W4WFG6</accession>
<evidence type="ECO:0000256" key="4">
    <source>
        <dbReference type="ARBA" id="ARBA00023110"/>
    </source>
</evidence>
<dbReference type="PANTHER" id="PTHR47245">
    <property type="entry name" value="PEPTIDYLPROLYL ISOMERASE"/>
    <property type="match status" value="1"/>
</dbReference>
<dbReference type="EC" id="5.2.1.8" evidence="2"/>
<dbReference type="InterPro" id="IPR000297">
    <property type="entry name" value="PPIase_PpiC"/>
</dbReference>
<sequence>MTVILQIGKERLEASALIEKLRQYQLMPKLVQEMIIDQAISDIACDPPVAMQTYCASRGIFSQEQQQLWCQQQQMDPGQMMTAAIREFRLAKFQEETWGGAPLDSYFLQRKTQLDRVRYSLIRTKNASLAQEVYFRLSDDGAAFADLAREYSEGQEAKTGGLIGPVELSVPHPVLARMLMVSKPEQLWAPTQIGEWMVIARLDQFLPAQLDDAMRQRLMSEKFQEWVQKQIQNTSVRGPDEELTVSM</sequence>